<dbReference type="Pfam" id="PF02104">
    <property type="entry name" value="SURF1"/>
    <property type="match status" value="1"/>
</dbReference>
<dbReference type="CDD" id="cd06662">
    <property type="entry name" value="SURF1"/>
    <property type="match status" value="1"/>
</dbReference>
<dbReference type="OrthoDB" id="9789940at2"/>
<keyword evidence="8" id="KW-1185">Reference proteome</keyword>
<dbReference type="PANTHER" id="PTHR23427:SF2">
    <property type="entry name" value="SURFEIT LOCUS PROTEIN 1"/>
    <property type="match status" value="1"/>
</dbReference>
<dbReference type="RefSeq" id="WP_132472643.1">
    <property type="nucleotide sequence ID" value="NZ_JBEBWM010000019.1"/>
</dbReference>
<evidence type="ECO:0000256" key="4">
    <source>
        <dbReference type="ARBA" id="ARBA00022989"/>
    </source>
</evidence>
<proteinExistence type="inferred from homology"/>
<dbReference type="InterPro" id="IPR045214">
    <property type="entry name" value="Surf1/Surf4"/>
</dbReference>
<dbReference type="PANTHER" id="PTHR23427">
    <property type="entry name" value="SURFEIT LOCUS PROTEIN"/>
    <property type="match status" value="1"/>
</dbReference>
<evidence type="ECO:0000256" key="2">
    <source>
        <dbReference type="ARBA" id="ARBA00007165"/>
    </source>
</evidence>
<reference evidence="7 8" key="1">
    <citation type="submission" date="2019-03" db="EMBL/GenBank/DDBJ databases">
        <title>Genomic Encyclopedia of Type Strains, Phase IV (KMG-IV): sequencing the most valuable type-strain genomes for metagenomic binning, comparative biology and taxonomic classification.</title>
        <authorList>
            <person name="Goeker M."/>
        </authorList>
    </citation>
    <scope>NUCLEOTIDE SEQUENCE [LARGE SCALE GENOMIC DNA]</scope>
    <source>
        <strain evidence="7 8">DSM 100048</strain>
    </source>
</reference>
<keyword evidence="6" id="KW-1003">Cell membrane</keyword>
<name>A0A4R3VGB2_9BURK</name>
<dbReference type="Proteomes" id="UP000294692">
    <property type="component" value="Unassembled WGS sequence"/>
</dbReference>
<protein>
    <recommendedName>
        <fullName evidence="6">SURF1-like protein</fullName>
    </recommendedName>
</protein>
<dbReference type="InterPro" id="IPR002994">
    <property type="entry name" value="Surf1/Shy1"/>
</dbReference>
<evidence type="ECO:0000313" key="7">
    <source>
        <dbReference type="EMBL" id="TCV02784.1"/>
    </source>
</evidence>
<evidence type="ECO:0000256" key="6">
    <source>
        <dbReference type="RuleBase" id="RU363076"/>
    </source>
</evidence>
<keyword evidence="5 6" id="KW-0472">Membrane</keyword>
<keyword evidence="4 6" id="KW-1133">Transmembrane helix</keyword>
<comment type="similarity">
    <text evidence="2 6">Belongs to the SURF1 family.</text>
</comment>
<dbReference type="PROSITE" id="PS50895">
    <property type="entry name" value="SURF1"/>
    <property type="match status" value="1"/>
</dbReference>
<sequence length="268" mass="29579">MNSSKPRTRSTIAALVLLGLVATVCVSLGNWQLERAEQRRETQRVMEQGRASPPLELTASTSARELRDWRPASLQGHWRNDLTVLLDNRNHAGRPGYWVATPLVLSSQPERAVLVLRGWLPRVFSDQGQPGAGHPPADDLLAPQGLQRIQGQLLSRIPRMYELWSVSDRRSTNPLPSTLPDPASPLPVVTNLALDDYAAATGLALLPAIVQQAQEASLPDDKLVREWAEPTLDADKNTGYALQWFGFAAIAAGAFLVIAWRALRRRRP</sequence>
<feature type="transmembrane region" description="Helical" evidence="6">
    <location>
        <begin position="244"/>
        <end position="263"/>
    </location>
</feature>
<keyword evidence="3 6" id="KW-0812">Transmembrane</keyword>
<comment type="subcellular location">
    <subcellularLocation>
        <location evidence="6">Cell membrane</location>
        <topology evidence="6">Multi-pass membrane protein</topology>
    </subcellularLocation>
    <subcellularLocation>
        <location evidence="1">Membrane</location>
    </subcellularLocation>
</comment>
<comment type="caution">
    <text evidence="6">Lacks conserved residue(s) required for the propagation of feature annotation.</text>
</comment>
<evidence type="ECO:0000256" key="3">
    <source>
        <dbReference type="ARBA" id="ARBA00022692"/>
    </source>
</evidence>
<accession>A0A4R3VGB2</accession>
<evidence type="ECO:0000256" key="5">
    <source>
        <dbReference type="ARBA" id="ARBA00023136"/>
    </source>
</evidence>
<organism evidence="7 8">
    <name type="scientific">Paracandidimonas soli</name>
    <dbReference type="NCBI Taxonomy" id="1917182"/>
    <lineage>
        <taxon>Bacteria</taxon>
        <taxon>Pseudomonadati</taxon>
        <taxon>Pseudomonadota</taxon>
        <taxon>Betaproteobacteria</taxon>
        <taxon>Burkholderiales</taxon>
        <taxon>Alcaligenaceae</taxon>
        <taxon>Paracandidimonas</taxon>
    </lineage>
</organism>
<dbReference type="EMBL" id="SMBX01000001">
    <property type="protein sequence ID" value="TCV02784.1"/>
    <property type="molecule type" value="Genomic_DNA"/>
</dbReference>
<gene>
    <name evidence="7" type="ORF">EV686_101241</name>
</gene>
<dbReference type="GO" id="GO:0005886">
    <property type="term" value="C:plasma membrane"/>
    <property type="evidence" value="ECO:0007669"/>
    <property type="project" value="UniProtKB-SubCell"/>
</dbReference>
<comment type="caution">
    <text evidence="7">The sequence shown here is derived from an EMBL/GenBank/DDBJ whole genome shotgun (WGS) entry which is preliminary data.</text>
</comment>
<dbReference type="AlphaFoldDB" id="A0A4R3VGB2"/>
<evidence type="ECO:0000313" key="8">
    <source>
        <dbReference type="Proteomes" id="UP000294692"/>
    </source>
</evidence>
<evidence type="ECO:0000256" key="1">
    <source>
        <dbReference type="ARBA" id="ARBA00004370"/>
    </source>
</evidence>